<dbReference type="Proteomes" id="UP001163823">
    <property type="component" value="Chromosome 13"/>
</dbReference>
<evidence type="ECO:0000256" key="1">
    <source>
        <dbReference type="SAM" id="Phobius"/>
    </source>
</evidence>
<keyword evidence="1" id="KW-0472">Membrane</keyword>
<keyword evidence="3" id="KW-1185">Reference proteome</keyword>
<feature type="transmembrane region" description="Helical" evidence="1">
    <location>
        <begin position="89"/>
        <end position="108"/>
    </location>
</feature>
<organism evidence="2 3">
    <name type="scientific">Quillaja saponaria</name>
    <name type="common">Soap bark tree</name>
    <dbReference type="NCBI Taxonomy" id="32244"/>
    <lineage>
        <taxon>Eukaryota</taxon>
        <taxon>Viridiplantae</taxon>
        <taxon>Streptophyta</taxon>
        <taxon>Embryophyta</taxon>
        <taxon>Tracheophyta</taxon>
        <taxon>Spermatophyta</taxon>
        <taxon>Magnoliopsida</taxon>
        <taxon>eudicotyledons</taxon>
        <taxon>Gunneridae</taxon>
        <taxon>Pentapetalae</taxon>
        <taxon>rosids</taxon>
        <taxon>fabids</taxon>
        <taxon>Fabales</taxon>
        <taxon>Quillajaceae</taxon>
        <taxon>Quillaja</taxon>
    </lineage>
</organism>
<keyword evidence="1" id="KW-1133">Transmembrane helix</keyword>
<reference evidence="2" key="1">
    <citation type="journal article" date="2023" name="Science">
        <title>Elucidation of the pathway for biosynthesis of saponin adjuvants from the soapbark tree.</title>
        <authorList>
            <person name="Reed J."/>
            <person name="Orme A."/>
            <person name="El-Demerdash A."/>
            <person name="Owen C."/>
            <person name="Martin L.B.B."/>
            <person name="Misra R.C."/>
            <person name="Kikuchi S."/>
            <person name="Rejzek M."/>
            <person name="Martin A.C."/>
            <person name="Harkess A."/>
            <person name="Leebens-Mack J."/>
            <person name="Louveau T."/>
            <person name="Stephenson M.J."/>
            <person name="Osbourn A."/>
        </authorList>
    </citation>
    <scope>NUCLEOTIDE SEQUENCE</scope>
    <source>
        <strain evidence="2">S10</strain>
    </source>
</reference>
<dbReference type="KEGG" id="qsa:O6P43_032132"/>
<sequence>MLLPDSSTTALNFSSTYSNSVLVFFPTSVNSKNFGFLVLHVKGSDVDVQLDNNDDIFKASTRFSSCILRISANQDANSWLGSSKSTSNLFYAIRYILVYTIYSIYWFGVDIKTLNSSLERPSLVGVVGKKI</sequence>
<protein>
    <submittedName>
        <fullName evidence="2">TATA box-binding protein associated factor RNA polymerase I subunit C</fullName>
    </submittedName>
</protein>
<dbReference type="AlphaFoldDB" id="A0AAD7KWU1"/>
<evidence type="ECO:0000313" key="2">
    <source>
        <dbReference type="EMBL" id="KAJ7947312.1"/>
    </source>
</evidence>
<gene>
    <name evidence="2" type="ORF">O6P43_032132</name>
</gene>
<keyword evidence="1" id="KW-0812">Transmembrane</keyword>
<comment type="caution">
    <text evidence="2">The sequence shown here is derived from an EMBL/GenBank/DDBJ whole genome shotgun (WGS) entry which is preliminary data.</text>
</comment>
<dbReference type="EMBL" id="JARAOO010000013">
    <property type="protein sequence ID" value="KAJ7947312.1"/>
    <property type="molecule type" value="Genomic_DNA"/>
</dbReference>
<evidence type="ECO:0000313" key="3">
    <source>
        <dbReference type="Proteomes" id="UP001163823"/>
    </source>
</evidence>
<name>A0AAD7KWU1_QUISA</name>
<proteinExistence type="predicted"/>
<accession>A0AAD7KWU1</accession>